<dbReference type="PANTHER" id="PTHR39189:SF1">
    <property type="entry name" value="UPF0173 METAL-DEPENDENT HYDROLASE YTKL"/>
    <property type="match status" value="1"/>
</dbReference>
<dbReference type="RefSeq" id="WP_270041557.1">
    <property type="nucleotide sequence ID" value="NZ_JAPDOD010000017.1"/>
</dbReference>
<comment type="caution">
    <text evidence="1">The sequence shown here is derived from an EMBL/GenBank/DDBJ whole genome shotgun (WGS) entry which is preliminary data.</text>
</comment>
<name>A0A9X3MTF1_9ACTN</name>
<gene>
    <name evidence="1" type="ORF">OM076_18755</name>
</gene>
<evidence type="ECO:0000313" key="2">
    <source>
        <dbReference type="Proteomes" id="UP001149140"/>
    </source>
</evidence>
<dbReference type="Gene3D" id="3.60.15.10">
    <property type="entry name" value="Ribonuclease Z/Hydroxyacylglutathione hydrolase-like"/>
    <property type="match status" value="1"/>
</dbReference>
<dbReference type="Proteomes" id="UP001149140">
    <property type="component" value="Unassembled WGS sequence"/>
</dbReference>
<dbReference type="SUPFAM" id="SSF56281">
    <property type="entry name" value="Metallo-hydrolase/oxidoreductase"/>
    <property type="match status" value="1"/>
</dbReference>
<accession>A0A9X3MTF1</accession>
<dbReference type="AlphaFoldDB" id="A0A9X3MTF1"/>
<dbReference type="PANTHER" id="PTHR39189">
    <property type="entry name" value="UPF0173 METAL-DEPENDENT HYDROLASE YTKL"/>
    <property type="match status" value="1"/>
</dbReference>
<keyword evidence="2" id="KW-1185">Reference proteome</keyword>
<dbReference type="InterPro" id="IPR036866">
    <property type="entry name" value="RibonucZ/Hydroxyglut_hydro"/>
</dbReference>
<sequence length="217" mass="22996">MHVEWYGQSTFRLQAGGVTVVIDPFGDMSAAAARGLQFDYPPLEGVSADLLLVTHEHTDHNAVEVVGGDPVLIRSSAGTFESPVGEVIGVASEHDPVAGTQRGANVMYAFELDGVRVAHLGDLGQSILRGEQAAALGQVDLLFVPVGDGPTIGASLAHEISTTLGARWVVPMHYRTHRTNFLETADAFLERFEQVTRPGARFELSEVAEGAVAPAAP</sequence>
<protein>
    <submittedName>
        <fullName evidence="1">MBL fold metallo-hydrolase</fullName>
    </submittedName>
</protein>
<reference evidence="1" key="1">
    <citation type="submission" date="2022-10" db="EMBL/GenBank/DDBJ databases">
        <title>The WGS of Solirubrobacter ginsenosidimutans DSM 21036.</title>
        <authorList>
            <person name="Jiang Z."/>
        </authorList>
    </citation>
    <scope>NUCLEOTIDE SEQUENCE</scope>
    <source>
        <strain evidence="1">DSM 21036</strain>
    </source>
</reference>
<organism evidence="1 2">
    <name type="scientific">Solirubrobacter ginsenosidimutans</name>
    <dbReference type="NCBI Taxonomy" id="490573"/>
    <lineage>
        <taxon>Bacteria</taxon>
        <taxon>Bacillati</taxon>
        <taxon>Actinomycetota</taxon>
        <taxon>Thermoleophilia</taxon>
        <taxon>Solirubrobacterales</taxon>
        <taxon>Solirubrobacteraceae</taxon>
        <taxon>Solirubrobacter</taxon>
    </lineage>
</organism>
<evidence type="ECO:0000313" key="1">
    <source>
        <dbReference type="EMBL" id="MDA0162319.1"/>
    </source>
</evidence>
<dbReference type="EMBL" id="JAPDOD010000017">
    <property type="protein sequence ID" value="MDA0162319.1"/>
    <property type="molecule type" value="Genomic_DNA"/>
</dbReference>
<dbReference type="Pfam" id="PF13483">
    <property type="entry name" value="Lactamase_B_3"/>
    <property type="match status" value="1"/>
</dbReference>
<proteinExistence type="predicted"/>